<keyword evidence="3" id="KW-1185">Reference proteome</keyword>
<dbReference type="PANTHER" id="PTHR46082">
    <property type="entry name" value="ATP/GTP-BINDING PROTEIN-RELATED"/>
    <property type="match status" value="1"/>
</dbReference>
<dbReference type="Pfam" id="PF01048">
    <property type="entry name" value="PNP_UDP_1"/>
    <property type="match status" value="1"/>
</dbReference>
<proteinExistence type="predicted"/>
<dbReference type="OrthoDB" id="20872at2759"/>
<protein>
    <recommendedName>
        <fullName evidence="1">Nucleoside phosphorylase domain-containing protein</fullName>
    </recommendedName>
</protein>
<dbReference type="SUPFAM" id="SSF53167">
    <property type="entry name" value="Purine and uridine phosphorylases"/>
    <property type="match status" value="1"/>
</dbReference>
<dbReference type="GO" id="GO:0003824">
    <property type="term" value="F:catalytic activity"/>
    <property type="evidence" value="ECO:0007669"/>
    <property type="project" value="InterPro"/>
</dbReference>
<dbReference type="Proteomes" id="UP000605986">
    <property type="component" value="Unassembled WGS sequence"/>
</dbReference>
<sequence>MASTSKRLMSGSEDSTASLHHDDYTAGWISALPLEMTAAQAILDQVHEPLPQSPQDSNCYTLGSIGEHNVAMACLPKGQYGTNNAATVANSKTRSFLRIQHRLIVGIGGGVPNAADIRLGDVVVSTDVVQYDLVKVLPNNAFQRIAYPMRPPHSFLTAASRLRASHSSGQNHISATIIESRTRLAHYDHPMLQNRLFCSNYNHPSTAESCDDCDQSQLVSRHIRQTADPMVHYGRIAPGN</sequence>
<dbReference type="GO" id="GO:0009116">
    <property type="term" value="P:nucleoside metabolic process"/>
    <property type="evidence" value="ECO:0007669"/>
    <property type="project" value="InterPro"/>
</dbReference>
<reference evidence="2" key="1">
    <citation type="submission" date="2020-01" db="EMBL/GenBank/DDBJ databases">
        <title>Identification and distribution of gene clusters putatively required for synthesis of sphingolipid metabolism inhibitors in phylogenetically diverse species of the filamentous fungus Fusarium.</title>
        <authorList>
            <person name="Kim H.-S."/>
            <person name="Busman M."/>
            <person name="Brown D.W."/>
            <person name="Divon H."/>
            <person name="Uhlig S."/>
            <person name="Proctor R.H."/>
        </authorList>
    </citation>
    <scope>NUCLEOTIDE SEQUENCE</scope>
    <source>
        <strain evidence="2">NRRL 53441</strain>
    </source>
</reference>
<dbReference type="InterPro" id="IPR035994">
    <property type="entry name" value="Nucleoside_phosphorylase_sf"/>
</dbReference>
<dbReference type="InterPro" id="IPR000845">
    <property type="entry name" value="Nucleoside_phosphorylase_d"/>
</dbReference>
<evidence type="ECO:0000259" key="1">
    <source>
        <dbReference type="Pfam" id="PF01048"/>
    </source>
</evidence>
<name>A0A8H4KFY2_9HYPO</name>
<dbReference type="AlphaFoldDB" id="A0A8H4KFY2"/>
<dbReference type="Gene3D" id="3.40.50.1580">
    <property type="entry name" value="Nucleoside phosphorylase domain"/>
    <property type="match status" value="1"/>
</dbReference>
<evidence type="ECO:0000313" key="3">
    <source>
        <dbReference type="Proteomes" id="UP000605986"/>
    </source>
</evidence>
<comment type="caution">
    <text evidence="2">The sequence shown here is derived from an EMBL/GenBank/DDBJ whole genome shotgun (WGS) entry which is preliminary data.</text>
</comment>
<dbReference type="PANTHER" id="PTHR46082:SF11">
    <property type="entry name" value="AAA+ ATPASE DOMAIN-CONTAINING PROTEIN-RELATED"/>
    <property type="match status" value="1"/>
</dbReference>
<gene>
    <name evidence="2" type="ORF">F53441_7593</name>
</gene>
<evidence type="ECO:0000313" key="2">
    <source>
        <dbReference type="EMBL" id="KAF4449081.1"/>
    </source>
</evidence>
<dbReference type="EMBL" id="JAADJG010000307">
    <property type="protein sequence ID" value="KAF4449081.1"/>
    <property type="molecule type" value="Genomic_DNA"/>
</dbReference>
<organism evidence="2 3">
    <name type="scientific">Fusarium austroafricanum</name>
    <dbReference type="NCBI Taxonomy" id="2364996"/>
    <lineage>
        <taxon>Eukaryota</taxon>
        <taxon>Fungi</taxon>
        <taxon>Dikarya</taxon>
        <taxon>Ascomycota</taxon>
        <taxon>Pezizomycotina</taxon>
        <taxon>Sordariomycetes</taxon>
        <taxon>Hypocreomycetidae</taxon>
        <taxon>Hypocreales</taxon>
        <taxon>Nectriaceae</taxon>
        <taxon>Fusarium</taxon>
        <taxon>Fusarium concolor species complex</taxon>
    </lineage>
</organism>
<feature type="domain" description="Nucleoside phosphorylase" evidence="1">
    <location>
        <begin position="54"/>
        <end position="158"/>
    </location>
</feature>
<dbReference type="InterPro" id="IPR053137">
    <property type="entry name" value="NLR-like"/>
</dbReference>
<accession>A0A8H4KFY2</accession>